<dbReference type="InterPro" id="IPR033060">
    <property type="entry name" value="INTS7"/>
</dbReference>
<evidence type="ECO:0000313" key="2">
    <source>
        <dbReference type="EMBL" id="KAF4358552.1"/>
    </source>
</evidence>
<dbReference type="PANTHER" id="PTHR13322">
    <property type="entry name" value="C1ORF73 PROTEIN"/>
    <property type="match status" value="1"/>
</dbReference>
<dbReference type="InterPro" id="IPR056516">
    <property type="entry name" value="INTS7_N"/>
</dbReference>
<dbReference type="Pfam" id="PF24436">
    <property type="entry name" value="INTS7_N"/>
    <property type="match status" value="1"/>
</dbReference>
<dbReference type="AlphaFoldDB" id="A0A7J6EJD0"/>
<gene>
    <name evidence="2" type="ORF">F8388_014323</name>
</gene>
<protein>
    <recommendedName>
        <fullName evidence="1">Integrator complex subunit 7 N-terminal domain-containing protein</fullName>
    </recommendedName>
</protein>
<reference evidence="2 3" key="1">
    <citation type="journal article" date="2020" name="bioRxiv">
        <title>Sequence and annotation of 42 cannabis genomes reveals extensive copy number variation in cannabinoid synthesis and pathogen resistance genes.</title>
        <authorList>
            <person name="Mckernan K.J."/>
            <person name="Helbert Y."/>
            <person name="Kane L.T."/>
            <person name="Ebling H."/>
            <person name="Zhang L."/>
            <person name="Liu B."/>
            <person name="Eaton Z."/>
            <person name="Mclaughlin S."/>
            <person name="Kingan S."/>
            <person name="Baybayan P."/>
            <person name="Concepcion G."/>
            <person name="Jordan M."/>
            <person name="Riva A."/>
            <person name="Barbazuk W."/>
            <person name="Harkins T."/>
        </authorList>
    </citation>
    <scope>NUCLEOTIDE SEQUENCE [LARGE SCALE GENOMIC DNA]</scope>
    <source>
        <strain evidence="3">cv. Jamaican Lion 4</strain>
        <tissue evidence="2">Leaf</tissue>
    </source>
</reference>
<sequence>MERNSAAHAMEWSIDLEKALRSNSPALSTQAILQFGPRLLRWSHETSPPKLAAHHMFDLITGEDRLFSNAILLRLADAFNSGDQHIKLCVVKVFLMEYKQREKCHGRRYKGFLSKGRVWNRSELLSRVKVVFDNGDCDSKALALALFGCWADFAKDSSHIRYLVLSSLVSSQLLEVKAALFAAGCFCELSDDFPCIVLEILVNMMSSTETLLPVRLAAARVYAKLRYSYSTAIRAYKVSSCFQHREQIAPIQYTY</sequence>
<proteinExistence type="predicted"/>
<dbReference type="EMBL" id="JAATIP010000224">
    <property type="protein sequence ID" value="KAF4358552.1"/>
    <property type="molecule type" value="Genomic_DNA"/>
</dbReference>
<dbReference type="PANTHER" id="PTHR13322:SF2">
    <property type="entry name" value="INTEGRATOR COMPLEX SUBUNIT 7"/>
    <property type="match status" value="1"/>
</dbReference>
<name>A0A7J6EJD0_CANSA</name>
<evidence type="ECO:0000259" key="1">
    <source>
        <dbReference type="Pfam" id="PF24436"/>
    </source>
</evidence>
<organism evidence="2 3">
    <name type="scientific">Cannabis sativa</name>
    <name type="common">Hemp</name>
    <name type="synonym">Marijuana</name>
    <dbReference type="NCBI Taxonomy" id="3483"/>
    <lineage>
        <taxon>Eukaryota</taxon>
        <taxon>Viridiplantae</taxon>
        <taxon>Streptophyta</taxon>
        <taxon>Embryophyta</taxon>
        <taxon>Tracheophyta</taxon>
        <taxon>Spermatophyta</taxon>
        <taxon>Magnoliopsida</taxon>
        <taxon>eudicotyledons</taxon>
        <taxon>Gunneridae</taxon>
        <taxon>Pentapetalae</taxon>
        <taxon>rosids</taxon>
        <taxon>fabids</taxon>
        <taxon>Rosales</taxon>
        <taxon>Cannabaceae</taxon>
        <taxon>Cannabis</taxon>
    </lineage>
</organism>
<dbReference type="GO" id="GO:0032039">
    <property type="term" value="C:integrator complex"/>
    <property type="evidence" value="ECO:0007669"/>
    <property type="project" value="InterPro"/>
</dbReference>
<accession>A0A7J6EJD0</accession>
<evidence type="ECO:0000313" key="3">
    <source>
        <dbReference type="Proteomes" id="UP000525078"/>
    </source>
</evidence>
<dbReference type="GO" id="GO:0034472">
    <property type="term" value="P:snRNA 3'-end processing"/>
    <property type="evidence" value="ECO:0007669"/>
    <property type="project" value="TreeGrafter"/>
</dbReference>
<comment type="caution">
    <text evidence="2">The sequence shown here is derived from an EMBL/GenBank/DDBJ whole genome shotgun (WGS) entry which is preliminary data.</text>
</comment>
<feature type="domain" description="Integrator complex subunit 7 N-terminal" evidence="1">
    <location>
        <begin position="67"/>
        <end position="237"/>
    </location>
</feature>
<dbReference type="Proteomes" id="UP000525078">
    <property type="component" value="Unassembled WGS sequence"/>
</dbReference>